<name>A0A0E9R9L7_ANGAN</name>
<keyword evidence="1" id="KW-1133">Transmembrane helix</keyword>
<reference evidence="2" key="2">
    <citation type="journal article" date="2015" name="Fish Shellfish Immunol.">
        <title>Early steps in the European eel (Anguilla anguilla)-Vibrio vulnificus interaction in the gills: Role of the RtxA13 toxin.</title>
        <authorList>
            <person name="Callol A."/>
            <person name="Pajuelo D."/>
            <person name="Ebbesson L."/>
            <person name="Teles M."/>
            <person name="MacKenzie S."/>
            <person name="Amaro C."/>
        </authorList>
    </citation>
    <scope>NUCLEOTIDE SEQUENCE</scope>
</reference>
<sequence length="55" mass="6248">MAPWSNIAGQPVLSNELGLFFCMLYGFVTYFCFHYFHGHAYLTRQANTPSANLSL</sequence>
<evidence type="ECO:0000256" key="1">
    <source>
        <dbReference type="SAM" id="Phobius"/>
    </source>
</evidence>
<accession>A0A0E9R9L7</accession>
<keyword evidence="1" id="KW-0812">Transmembrane</keyword>
<organism evidence="2">
    <name type="scientific">Anguilla anguilla</name>
    <name type="common">European freshwater eel</name>
    <name type="synonym">Muraena anguilla</name>
    <dbReference type="NCBI Taxonomy" id="7936"/>
    <lineage>
        <taxon>Eukaryota</taxon>
        <taxon>Metazoa</taxon>
        <taxon>Chordata</taxon>
        <taxon>Craniata</taxon>
        <taxon>Vertebrata</taxon>
        <taxon>Euteleostomi</taxon>
        <taxon>Actinopterygii</taxon>
        <taxon>Neopterygii</taxon>
        <taxon>Teleostei</taxon>
        <taxon>Anguilliformes</taxon>
        <taxon>Anguillidae</taxon>
        <taxon>Anguilla</taxon>
    </lineage>
</organism>
<protein>
    <submittedName>
        <fullName evidence="2">Uncharacterized protein</fullName>
    </submittedName>
</protein>
<proteinExistence type="predicted"/>
<reference evidence="2" key="1">
    <citation type="submission" date="2014-11" db="EMBL/GenBank/DDBJ databases">
        <authorList>
            <person name="Amaro Gonzalez C."/>
        </authorList>
    </citation>
    <scope>NUCLEOTIDE SEQUENCE</scope>
</reference>
<dbReference type="AlphaFoldDB" id="A0A0E9R9L7"/>
<evidence type="ECO:0000313" key="2">
    <source>
        <dbReference type="EMBL" id="JAH25190.1"/>
    </source>
</evidence>
<feature type="transmembrane region" description="Helical" evidence="1">
    <location>
        <begin position="17"/>
        <end position="36"/>
    </location>
</feature>
<keyword evidence="1" id="KW-0472">Membrane</keyword>
<dbReference type="EMBL" id="GBXM01083387">
    <property type="protein sequence ID" value="JAH25190.1"/>
    <property type="molecule type" value="Transcribed_RNA"/>
</dbReference>